<organism evidence="8">
    <name type="scientific">Lotharella globosa</name>
    <dbReference type="NCBI Taxonomy" id="91324"/>
    <lineage>
        <taxon>Eukaryota</taxon>
        <taxon>Sar</taxon>
        <taxon>Rhizaria</taxon>
        <taxon>Cercozoa</taxon>
        <taxon>Chlorarachniophyceae</taxon>
        <taxon>Lotharella</taxon>
    </lineage>
</organism>
<evidence type="ECO:0000256" key="4">
    <source>
        <dbReference type="ARBA" id="ARBA00023002"/>
    </source>
</evidence>
<dbReference type="PRINTS" id="PR00420">
    <property type="entry name" value="RNGMNOXGNASE"/>
</dbReference>
<dbReference type="Pfam" id="PF01494">
    <property type="entry name" value="FAD_binding_3"/>
    <property type="match status" value="1"/>
</dbReference>
<dbReference type="EMBL" id="HBIV01018279">
    <property type="protein sequence ID" value="CAE0661654.1"/>
    <property type="molecule type" value="Transcribed_RNA"/>
</dbReference>
<keyword evidence="3" id="KW-0274">FAD</keyword>
<feature type="compositionally biased region" description="Low complexity" evidence="5">
    <location>
        <begin position="70"/>
        <end position="80"/>
    </location>
</feature>
<evidence type="ECO:0000256" key="1">
    <source>
        <dbReference type="ARBA" id="ARBA00001974"/>
    </source>
</evidence>
<gene>
    <name evidence="8" type="ORF">LGLO00237_LOCUS13249</name>
</gene>
<reference evidence="8" key="1">
    <citation type="submission" date="2021-01" db="EMBL/GenBank/DDBJ databases">
        <authorList>
            <person name="Corre E."/>
            <person name="Pelletier E."/>
            <person name="Niang G."/>
            <person name="Scheremetjew M."/>
            <person name="Finn R."/>
            <person name="Kale V."/>
            <person name="Holt S."/>
            <person name="Cochrane G."/>
            <person name="Meng A."/>
            <person name="Brown T."/>
            <person name="Cohen L."/>
        </authorList>
    </citation>
    <scope>NUCLEOTIDE SEQUENCE</scope>
    <source>
        <strain evidence="8">CCCM811</strain>
    </source>
</reference>
<feature type="signal peptide" evidence="6">
    <location>
        <begin position="1"/>
        <end position="15"/>
    </location>
</feature>
<dbReference type="PANTHER" id="PTHR46496">
    <property type="match status" value="1"/>
</dbReference>
<sequence>MTPVLLLTSMAFASAAPAARTRLGASVRPAHALRAALHSPATPLRSRQQRSGSRAAPAWRRHAVSMGDGSPSSASSSSSSSLVEPEIRKLSYPLDVLVVGGGIGGLTLAKTLKMAGANVRVTERADIETIKLRAAGGPIQLASNALGVLRRIDPELFKRIQTECTVTGLRNNGLKDGKTGDWYLMFDTKTPAKKRELPPTAVIDRPDLQQLLIDDLGNKVTCGKTMVRYENLAGGGVDVHYSDGSKERADLVVGADGIWSQVRAQMHEEDKKTATYSGFKVFAGICEYTPHDIKEVGYKVFMGKKKYFVATDIGKGRVQWYAFIGVDANEETPEGAEALTWLHDDVFGEWTNEVREIIAATEVSAVENRALYDRPPQITKSWSDGHVALVGDAIHPMMPNLGQGGCMAIEDAFVLADELAKIDDKSRVPEALRAYRWRRQVRTAAVQGLSRFGAEMLLRFFDHPMRVEMEEGKMMPRVVNFGYLGFLMAAWKVLGVLDTTFKLQFNYLFEEP</sequence>
<evidence type="ECO:0000313" key="8">
    <source>
        <dbReference type="EMBL" id="CAE0661654.1"/>
    </source>
</evidence>
<dbReference type="InterPro" id="IPR036188">
    <property type="entry name" value="FAD/NAD-bd_sf"/>
</dbReference>
<protein>
    <recommendedName>
        <fullName evidence="7">FAD-binding domain-containing protein</fullName>
    </recommendedName>
</protein>
<dbReference type="InterPro" id="IPR002938">
    <property type="entry name" value="FAD-bd"/>
</dbReference>
<feature type="compositionally biased region" description="Low complexity" evidence="5">
    <location>
        <begin position="45"/>
        <end position="54"/>
    </location>
</feature>
<dbReference type="AlphaFoldDB" id="A0A7S4DPB0"/>
<keyword evidence="6" id="KW-0732">Signal</keyword>
<keyword evidence="4" id="KW-0560">Oxidoreductase</keyword>
<proteinExistence type="predicted"/>
<dbReference type="GO" id="GO:0071949">
    <property type="term" value="F:FAD binding"/>
    <property type="evidence" value="ECO:0007669"/>
    <property type="project" value="InterPro"/>
</dbReference>
<comment type="cofactor">
    <cofactor evidence="1">
        <name>FAD</name>
        <dbReference type="ChEBI" id="CHEBI:57692"/>
    </cofactor>
</comment>
<evidence type="ECO:0000256" key="3">
    <source>
        <dbReference type="ARBA" id="ARBA00022827"/>
    </source>
</evidence>
<dbReference type="GO" id="GO:0016491">
    <property type="term" value="F:oxidoreductase activity"/>
    <property type="evidence" value="ECO:0007669"/>
    <property type="project" value="UniProtKB-KW"/>
</dbReference>
<name>A0A7S4DPB0_9EUKA</name>
<dbReference type="Gene3D" id="3.50.50.60">
    <property type="entry name" value="FAD/NAD(P)-binding domain"/>
    <property type="match status" value="1"/>
</dbReference>
<evidence type="ECO:0000259" key="7">
    <source>
        <dbReference type="Pfam" id="PF01494"/>
    </source>
</evidence>
<evidence type="ECO:0000256" key="2">
    <source>
        <dbReference type="ARBA" id="ARBA00022630"/>
    </source>
</evidence>
<evidence type="ECO:0000256" key="5">
    <source>
        <dbReference type="SAM" id="MobiDB-lite"/>
    </source>
</evidence>
<feature type="chain" id="PRO_5031514787" description="FAD-binding domain-containing protein" evidence="6">
    <location>
        <begin position="16"/>
        <end position="512"/>
    </location>
</feature>
<evidence type="ECO:0000256" key="6">
    <source>
        <dbReference type="SAM" id="SignalP"/>
    </source>
</evidence>
<dbReference type="PANTHER" id="PTHR46496:SF1">
    <property type="entry name" value="ZEAXANTHIN EPOXIDASE, CHLOROPLASTIC"/>
    <property type="match status" value="1"/>
</dbReference>
<keyword evidence="2" id="KW-0285">Flavoprotein</keyword>
<feature type="domain" description="FAD-binding" evidence="7">
    <location>
        <begin position="95"/>
        <end position="445"/>
    </location>
</feature>
<feature type="region of interest" description="Disordered" evidence="5">
    <location>
        <begin position="36"/>
        <end position="80"/>
    </location>
</feature>
<dbReference type="SUPFAM" id="SSF51905">
    <property type="entry name" value="FAD/NAD(P)-binding domain"/>
    <property type="match status" value="1"/>
</dbReference>
<accession>A0A7S4DPB0</accession>